<dbReference type="PROSITE" id="PS51162">
    <property type="entry name" value="THYROGLOBULIN_1_2"/>
    <property type="match status" value="1"/>
</dbReference>
<feature type="region of interest" description="Disordered" evidence="8">
    <location>
        <begin position="170"/>
        <end position="222"/>
    </location>
</feature>
<dbReference type="Proteomes" id="UP000887116">
    <property type="component" value="Unassembled WGS sequence"/>
</dbReference>
<proteinExistence type="predicted"/>
<evidence type="ECO:0000256" key="7">
    <source>
        <dbReference type="PROSITE-ProRule" id="PRU00500"/>
    </source>
</evidence>
<dbReference type="GO" id="GO:0005509">
    <property type="term" value="F:calcium ion binding"/>
    <property type="evidence" value="ECO:0007669"/>
    <property type="project" value="InterPro"/>
</dbReference>
<dbReference type="Gene3D" id="4.10.800.10">
    <property type="entry name" value="Thyroglobulin type-1"/>
    <property type="match status" value="1"/>
</dbReference>
<keyword evidence="6" id="KW-0325">Glycoprotein</keyword>
<keyword evidence="3" id="KW-0677">Repeat</keyword>
<dbReference type="InterPro" id="IPR036857">
    <property type="entry name" value="Thyroglobulin_1_sf"/>
</dbReference>
<dbReference type="CDD" id="cd00191">
    <property type="entry name" value="TY"/>
    <property type="match status" value="1"/>
</dbReference>
<evidence type="ECO:0000256" key="8">
    <source>
        <dbReference type="SAM" id="MobiDB-lite"/>
    </source>
</evidence>
<feature type="disulfide bond" evidence="7">
    <location>
        <begin position="257"/>
        <end position="264"/>
    </location>
</feature>
<evidence type="ECO:0000256" key="6">
    <source>
        <dbReference type="ARBA" id="ARBA00023180"/>
    </source>
</evidence>
<evidence type="ECO:0000256" key="5">
    <source>
        <dbReference type="ARBA" id="ARBA00023157"/>
    </source>
</evidence>
<evidence type="ECO:0000256" key="1">
    <source>
        <dbReference type="ARBA" id="ARBA00004613"/>
    </source>
</evidence>
<comment type="caution">
    <text evidence="10">The sequence shown here is derived from an EMBL/GenBank/DDBJ whole genome shotgun (WGS) entry which is preliminary data.</text>
</comment>
<protein>
    <submittedName>
        <fullName evidence="10">SPARC-related modular calcium-binding protein 1</fullName>
    </submittedName>
</protein>
<dbReference type="AlphaFoldDB" id="A0A8X6GLQ9"/>
<dbReference type="GO" id="GO:0005615">
    <property type="term" value="C:extracellular space"/>
    <property type="evidence" value="ECO:0007669"/>
    <property type="project" value="TreeGrafter"/>
</dbReference>
<evidence type="ECO:0000313" key="10">
    <source>
        <dbReference type="EMBL" id="GFR06438.1"/>
    </source>
</evidence>
<evidence type="ECO:0000256" key="2">
    <source>
        <dbReference type="ARBA" id="ARBA00022525"/>
    </source>
</evidence>
<dbReference type="InterPro" id="IPR018247">
    <property type="entry name" value="EF_Hand_1_Ca_BS"/>
</dbReference>
<reference evidence="10" key="1">
    <citation type="submission" date="2020-07" db="EMBL/GenBank/DDBJ databases">
        <title>Multicomponent nature underlies the extraordinary mechanical properties of spider dragline silk.</title>
        <authorList>
            <person name="Kono N."/>
            <person name="Nakamura H."/>
            <person name="Mori M."/>
            <person name="Yoshida Y."/>
            <person name="Ohtoshi R."/>
            <person name="Malay A.D."/>
            <person name="Moran D.A.P."/>
            <person name="Tomita M."/>
            <person name="Numata K."/>
            <person name="Arakawa K."/>
        </authorList>
    </citation>
    <scope>NUCLEOTIDE SEQUENCE</scope>
</reference>
<dbReference type="InterPro" id="IPR019577">
    <property type="entry name" value="SPARC/Testican_Ca-bd-dom"/>
</dbReference>
<dbReference type="EMBL" id="BMAO01026010">
    <property type="protein sequence ID" value="GFR06438.1"/>
    <property type="molecule type" value="Genomic_DNA"/>
</dbReference>
<dbReference type="PROSITE" id="PS00484">
    <property type="entry name" value="THYROGLOBULIN_1_1"/>
    <property type="match status" value="1"/>
</dbReference>
<keyword evidence="2" id="KW-0964">Secreted</keyword>
<evidence type="ECO:0000259" key="9">
    <source>
        <dbReference type="PROSITE" id="PS51162"/>
    </source>
</evidence>
<feature type="compositionally biased region" description="Basic residues" evidence="8">
    <location>
        <begin position="25"/>
        <end position="39"/>
    </location>
</feature>
<dbReference type="PROSITE" id="PS00018">
    <property type="entry name" value="EF_HAND_1"/>
    <property type="match status" value="2"/>
</dbReference>
<dbReference type="OrthoDB" id="5986054at2759"/>
<accession>A0A8X6GLQ9</accession>
<dbReference type="InterPro" id="IPR051950">
    <property type="entry name" value="Dev_reg/Prot_inhib"/>
</dbReference>
<dbReference type="Pfam" id="PF00086">
    <property type="entry name" value="Thyroglobulin_1"/>
    <property type="match status" value="1"/>
</dbReference>
<name>A0A8X6GLQ9_TRICU</name>
<keyword evidence="4" id="KW-0106">Calcium</keyword>
<dbReference type="InterPro" id="IPR000716">
    <property type="entry name" value="Thyroglobulin_1"/>
</dbReference>
<keyword evidence="5 7" id="KW-1015">Disulfide bond</keyword>
<keyword evidence="11" id="KW-1185">Reference proteome</keyword>
<gene>
    <name evidence="10" type="primary">X975_15225</name>
    <name evidence="10" type="ORF">TNCT_327401</name>
</gene>
<comment type="subcellular location">
    <subcellularLocation>
        <location evidence="1">Secreted</location>
    </subcellularLocation>
</comment>
<comment type="caution">
    <text evidence="7">Lacks conserved residue(s) required for the propagation of feature annotation.</text>
</comment>
<sequence length="436" mass="50680">MRFLNLREVFYVIVRFFPALCGRRTNRRRSSAPRGKKSNNKGCGTTDRAAFNSNLIDIFQSEYNRVPHTTTTAMPIENDPLRDTHEKQVIQWKFDQLDDNGDTYLKKKELRDLRRMAKKIVKPKICAKSFAKFCDLDQDRKISRSEWSVCVGVDINNEQVNAVAGFLDDSPKMEEDATPAALPVKPDDWNKEDHMPRLRHDGHSSAKEDKSEEDVKEEKQDCKTTRRIAMENHRQDPAAGIYIPECTSEGQYVRAQCHRSPQFCWCVHPRTGRPIKGTTTQGYKPDCESARRGAKNFKGCSLHKKQEFLDELVKSFIQEMQEDAKNRSVSIDTPTPEKAARWKFASIDANNNSALDKREWKIFKKEWRTFHKDSKQKKRLRKCWRNLPRFCDENDNQKITIDEWLACTSITRDSKGTLPRNQRKGKNPFSTILKSD</sequence>
<dbReference type="Gene3D" id="1.10.238.10">
    <property type="entry name" value="EF-hand"/>
    <property type="match status" value="2"/>
</dbReference>
<dbReference type="CDD" id="cd16234">
    <property type="entry name" value="EFh_SPARC_SMOC"/>
    <property type="match status" value="2"/>
</dbReference>
<feature type="region of interest" description="Disordered" evidence="8">
    <location>
        <begin position="25"/>
        <end position="46"/>
    </location>
</feature>
<organism evidence="10 11">
    <name type="scientific">Trichonephila clavata</name>
    <name type="common">Joro spider</name>
    <name type="synonym">Nephila clavata</name>
    <dbReference type="NCBI Taxonomy" id="2740835"/>
    <lineage>
        <taxon>Eukaryota</taxon>
        <taxon>Metazoa</taxon>
        <taxon>Ecdysozoa</taxon>
        <taxon>Arthropoda</taxon>
        <taxon>Chelicerata</taxon>
        <taxon>Arachnida</taxon>
        <taxon>Araneae</taxon>
        <taxon>Araneomorphae</taxon>
        <taxon>Entelegynae</taxon>
        <taxon>Araneoidea</taxon>
        <taxon>Nephilidae</taxon>
        <taxon>Trichonephila</taxon>
    </lineage>
</organism>
<dbReference type="SUPFAM" id="SSF57610">
    <property type="entry name" value="Thyroglobulin type-1 domain"/>
    <property type="match status" value="1"/>
</dbReference>
<dbReference type="SUPFAM" id="SSF47473">
    <property type="entry name" value="EF-hand"/>
    <property type="match status" value="2"/>
</dbReference>
<dbReference type="InterPro" id="IPR011992">
    <property type="entry name" value="EF-hand-dom_pair"/>
</dbReference>
<evidence type="ECO:0000256" key="3">
    <source>
        <dbReference type="ARBA" id="ARBA00022737"/>
    </source>
</evidence>
<evidence type="ECO:0000256" key="4">
    <source>
        <dbReference type="ARBA" id="ARBA00022837"/>
    </source>
</evidence>
<dbReference type="Pfam" id="PF10591">
    <property type="entry name" value="SPARC_Ca_bdg"/>
    <property type="match status" value="1"/>
</dbReference>
<feature type="domain" description="Thyroglobulin type-1" evidence="9">
    <location>
        <begin position="219"/>
        <end position="287"/>
    </location>
</feature>
<dbReference type="SMART" id="SM00211">
    <property type="entry name" value="TY"/>
    <property type="match status" value="1"/>
</dbReference>
<evidence type="ECO:0000313" key="11">
    <source>
        <dbReference type="Proteomes" id="UP000887116"/>
    </source>
</evidence>
<dbReference type="PANTHER" id="PTHR12352">
    <property type="entry name" value="SECRETED MODULAR CALCIUM-BINDING PROTEIN"/>
    <property type="match status" value="1"/>
</dbReference>
<dbReference type="PANTHER" id="PTHR12352:SF30">
    <property type="entry name" value="FI05255P"/>
    <property type="match status" value="1"/>
</dbReference>
<feature type="compositionally biased region" description="Basic and acidic residues" evidence="8">
    <location>
        <begin position="185"/>
        <end position="210"/>
    </location>
</feature>
<feature type="region of interest" description="Disordered" evidence="8">
    <location>
        <begin position="415"/>
        <end position="436"/>
    </location>
</feature>